<keyword evidence="1" id="KW-0479">Metal-binding</keyword>
<evidence type="ECO:0000256" key="4">
    <source>
        <dbReference type="PROSITE-ProRule" id="PRU00175"/>
    </source>
</evidence>
<dbReference type="InterPro" id="IPR013083">
    <property type="entry name" value="Znf_RING/FYVE/PHD"/>
</dbReference>
<evidence type="ECO:0000256" key="1">
    <source>
        <dbReference type="ARBA" id="ARBA00022723"/>
    </source>
</evidence>
<dbReference type="SUPFAM" id="SSF57850">
    <property type="entry name" value="RING/U-box"/>
    <property type="match status" value="1"/>
</dbReference>
<dbReference type="InterPro" id="IPR046336">
    <property type="entry name" value="Lon_prtase_N_sf"/>
</dbReference>
<dbReference type="EMBL" id="GG663738">
    <property type="protein sequence ID" value="EEH58225.1"/>
    <property type="molecule type" value="Genomic_DNA"/>
</dbReference>
<protein>
    <submittedName>
        <fullName evidence="7">Predicted protein</fullName>
    </submittedName>
</protein>
<dbReference type="Pfam" id="PF13923">
    <property type="entry name" value="zf-C3HC4_2"/>
    <property type="match status" value="1"/>
</dbReference>
<dbReference type="STRING" id="564608.C1MRB3"/>
<proteinExistence type="predicted"/>
<organism evidence="8">
    <name type="scientific">Micromonas pusilla (strain CCMP1545)</name>
    <name type="common">Picoplanktonic green alga</name>
    <dbReference type="NCBI Taxonomy" id="564608"/>
    <lineage>
        <taxon>Eukaryota</taxon>
        <taxon>Viridiplantae</taxon>
        <taxon>Chlorophyta</taxon>
        <taxon>Mamiellophyceae</taxon>
        <taxon>Mamiellales</taxon>
        <taxon>Mamiellaceae</taxon>
        <taxon>Micromonas</taxon>
    </lineage>
</organism>
<keyword evidence="8" id="KW-1185">Reference proteome</keyword>
<evidence type="ECO:0000313" key="8">
    <source>
        <dbReference type="Proteomes" id="UP000001876"/>
    </source>
</evidence>
<dbReference type="InterPro" id="IPR015947">
    <property type="entry name" value="PUA-like_sf"/>
</dbReference>
<dbReference type="InterPro" id="IPR003111">
    <property type="entry name" value="Lon_prtase_N"/>
</dbReference>
<dbReference type="InterPro" id="IPR001841">
    <property type="entry name" value="Znf_RING"/>
</dbReference>
<dbReference type="Gene3D" id="2.30.130.40">
    <property type="entry name" value="LON domain-like"/>
    <property type="match status" value="1"/>
</dbReference>
<evidence type="ECO:0000259" key="6">
    <source>
        <dbReference type="PROSITE" id="PS50089"/>
    </source>
</evidence>
<dbReference type="Gene3D" id="3.30.40.10">
    <property type="entry name" value="Zinc/RING finger domain, C3HC4 (zinc finger)"/>
    <property type="match status" value="1"/>
</dbReference>
<dbReference type="KEGG" id="mpp:MICPUCDRAFT_57593"/>
<dbReference type="CDD" id="cd16514">
    <property type="entry name" value="RING-HC_LONFs_rpt2"/>
    <property type="match status" value="1"/>
</dbReference>
<dbReference type="eggNOG" id="KOG4159">
    <property type="taxonomic scope" value="Eukaryota"/>
</dbReference>
<evidence type="ECO:0000313" key="7">
    <source>
        <dbReference type="EMBL" id="EEH58225.1"/>
    </source>
</evidence>
<dbReference type="PROSITE" id="PS50089">
    <property type="entry name" value="ZF_RING_2"/>
    <property type="match status" value="1"/>
</dbReference>
<feature type="compositionally biased region" description="Low complexity" evidence="5">
    <location>
        <begin position="27"/>
        <end position="46"/>
    </location>
</feature>
<keyword evidence="3" id="KW-0862">Zinc</keyword>
<sequence>MTSVGPVNAFRASSRPAPTHCAPRARVAMSDDADVPMADAVDTADANPGAKRGRERAPEDDETARATSPSPSPSPSPSTSTAAIAQTCECVLCLELFCDPVTTPCGHTFCRRCLARALDHSDDPRCPTCRSVVLVSSAAKTPVNVTLRALVSQLFPERARARREAEEAELLAGSAETNGDALEGNIPLFVMSDVMPFDRFGLNIFEPRYRLLIRRAMESGSRRFGMKHPDSAHACEVKILRCDPQPDGRFHIIVEGRRRCEVLSERIQDGYVMARARFFENDADDAFTTSPSGDLQGSADEVRHVVETLTQRWRDKLATCTEEAMLRYRSGSSDEEISSDMTVISVHRGTCTVLDAVEKIAREHDWKPGPGVAFLLGVVVRIWRRIMDRMRRGGGTVSAIQSCEPLLFREFQLFHDKAMGLHSTASANEISWWVVAACNETTMTRGAAKVPMDSSSPVERLAFGAAVLYGFARTIEMLLYEMSPESCGKYPGEVLFTEAQAAETNALLADEGEGYAFVCVDQNSAVTDPTKSWDLWPHTGCFCLRNEACAYHGELCVSQWGTIDGSDAFGQRFVSAINSV</sequence>
<dbReference type="RefSeq" id="XP_003058274.1">
    <property type="nucleotide sequence ID" value="XM_003058228.1"/>
</dbReference>
<accession>C1MRB3</accession>
<name>C1MRB3_MICPC</name>
<dbReference type="Pfam" id="PF02190">
    <property type="entry name" value="LON_substr_bdg"/>
    <property type="match status" value="1"/>
</dbReference>
<dbReference type="PROSITE" id="PS00518">
    <property type="entry name" value="ZF_RING_1"/>
    <property type="match status" value="1"/>
</dbReference>
<evidence type="ECO:0000256" key="5">
    <source>
        <dbReference type="SAM" id="MobiDB-lite"/>
    </source>
</evidence>
<gene>
    <name evidence="7" type="ORF">MICPUCDRAFT_57593</name>
</gene>
<dbReference type="AlphaFoldDB" id="C1MRB3"/>
<dbReference type="Proteomes" id="UP000001876">
    <property type="component" value="Unassembled WGS sequence"/>
</dbReference>
<dbReference type="GeneID" id="9683712"/>
<dbReference type="PANTHER" id="PTHR23327">
    <property type="entry name" value="RING FINGER PROTEIN 127"/>
    <property type="match status" value="1"/>
</dbReference>
<feature type="region of interest" description="Disordered" evidence="5">
    <location>
        <begin position="1"/>
        <end position="80"/>
    </location>
</feature>
<dbReference type="SMART" id="SM00464">
    <property type="entry name" value="LON"/>
    <property type="match status" value="1"/>
</dbReference>
<dbReference type="OrthoDB" id="499001at2759"/>
<feature type="domain" description="RING-type" evidence="6">
    <location>
        <begin position="90"/>
        <end position="130"/>
    </location>
</feature>
<dbReference type="SMART" id="SM00184">
    <property type="entry name" value="RING"/>
    <property type="match status" value="1"/>
</dbReference>
<dbReference type="GO" id="GO:0061630">
    <property type="term" value="F:ubiquitin protein ligase activity"/>
    <property type="evidence" value="ECO:0007669"/>
    <property type="project" value="TreeGrafter"/>
</dbReference>
<keyword evidence="2 4" id="KW-0863">Zinc-finger</keyword>
<dbReference type="PANTHER" id="PTHR23327:SF42">
    <property type="entry name" value="LON PEPTIDASE N-TERMINAL DOMAIN AND RING FINGER PROTEIN C14F5.10C"/>
    <property type="match status" value="1"/>
</dbReference>
<dbReference type="GO" id="GO:0008270">
    <property type="term" value="F:zinc ion binding"/>
    <property type="evidence" value="ECO:0007669"/>
    <property type="project" value="UniProtKB-KW"/>
</dbReference>
<reference evidence="7 8" key="1">
    <citation type="journal article" date="2009" name="Science">
        <title>Green evolution and dynamic adaptations revealed by genomes of the marine picoeukaryotes Micromonas.</title>
        <authorList>
            <person name="Worden A.Z."/>
            <person name="Lee J.H."/>
            <person name="Mock T."/>
            <person name="Rouze P."/>
            <person name="Simmons M.P."/>
            <person name="Aerts A.L."/>
            <person name="Allen A.E."/>
            <person name="Cuvelier M.L."/>
            <person name="Derelle E."/>
            <person name="Everett M.V."/>
            <person name="Foulon E."/>
            <person name="Grimwood J."/>
            <person name="Gundlach H."/>
            <person name="Henrissat B."/>
            <person name="Napoli C."/>
            <person name="McDonald S.M."/>
            <person name="Parker M.S."/>
            <person name="Rombauts S."/>
            <person name="Salamov A."/>
            <person name="Von Dassow P."/>
            <person name="Badger J.H."/>
            <person name="Coutinho P.M."/>
            <person name="Demir E."/>
            <person name="Dubchak I."/>
            <person name="Gentemann C."/>
            <person name="Eikrem W."/>
            <person name="Gready J.E."/>
            <person name="John U."/>
            <person name="Lanier W."/>
            <person name="Lindquist E.A."/>
            <person name="Lucas S."/>
            <person name="Mayer K.F."/>
            <person name="Moreau H."/>
            <person name="Not F."/>
            <person name="Otillar R."/>
            <person name="Panaud O."/>
            <person name="Pangilinan J."/>
            <person name="Paulsen I."/>
            <person name="Piegu B."/>
            <person name="Poliakov A."/>
            <person name="Robbens S."/>
            <person name="Schmutz J."/>
            <person name="Toulza E."/>
            <person name="Wyss T."/>
            <person name="Zelensky A."/>
            <person name="Zhou K."/>
            <person name="Armbrust E.V."/>
            <person name="Bhattacharya D."/>
            <person name="Goodenough U.W."/>
            <person name="Van de Peer Y."/>
            <person name="Grigoriev I.V."/>
        </authorList>
    </citation>
    <scope>NUCLEOTIDE SEQUENCE [LARGE SCALE GENOMIC DNA]</scope>
    <source>
        <strain evidence="7 8">CCMP1545</strain>
    </source>
</reference>
<dbReference type="InterPro" id="IPR017907">
    <property type="entry name" value="Znf_RING_CS"/>
</dbReference>
<evidence type="ECO:0000256" key="3">
    <source>
        <dbReference type="ARBA" id="ARBA00022833"/>
    </source>
</evidence>
<evidence type="ECO:0000256" key="2">
    <source>
        <dbReference type="ARBA" id="ARBA00022771"/>
    </source>
</evidence>
<dbReference type="SUPFAM" id="SSF88697">
    <property type="entry name" value="PUA domain-like"/>
    <property type="match status" value="1"/>
</dbReference>